<protein>
    <submittedName>
        <fullName evidence="2">Uncharacterized protein</fullName>
    </submittedName>
</protein>
<sequence>MWPALDSDGLFCLLEDAVRLLILAIHLPLRWFRPACFRVNLGFVVIVLCFWSFDPFCYQSLLIERM</sequence>
<name>A0A398A0F1_BRACM</name>
<evidence type="ECO:0000256" key="1">
    <source>
        <dbReference type="SAM" id="Phobius"/>
    </source>
</evidence>
<organism evidence="2 3">
    <name type="scientific">Brassica campestris</name>
    <name type="common">Field mustard</name>
    <dbReference type="NCBI Taxonomy" id="3711"/>
    <lineage>
        <taxon>Eukaryota</taxon>
        <taxon>Viridiplantae</taxon>
        <taxon>Streptophyta</taxon>
        <taxon>Embryophyta</taxon>
        <taxon>Tracheophyta</taxon>
        <taxon>Spermatophyta</taxon>
        <taxon>Magnoliopsida</taxon>
        <taxon>eudicotyledons</taxon>
        <taxon>Gunneridae</taxon>
        <taxon>Pentapetalae</taxon>
        <taxon>rosids</taxon>
        <taxon>malvids</taxon>
        <taxon>Brassicales</taxon>
        <taxon>Brassicaceae</taxon>
        <taxon>Brassiceae</taxon>
        <taxon>Brassica</taxon>
    </lineage>
</organism>
<keyword evidence="1" id="KW-0472">Membrane</keyword>
<dbReference type="AlphaFoldDB" id="A0A398A0F1"/>
<accession>A0A398A0F1</accession>
<keyword evidence="1" id="KW-1133">Transmembrane helix</keyword>
<reference evidence="2 3" key="1">
    <citation type="submission" date="2018-06" db="EMBL/GenBank/DDBJ databases">
        <title>WGS assembly of Brassica rapa FPsc.</title>
        <authorList>
            <person name="Bowman J."/>
            <person name="Kohchi T."/>
            <person name="Yamato K."/>
            <person name="Jenkins J."/>
            <person name="Shu S."/>
            <person name="Ishizaki K."/>
            <person name="Yamaoka S."/>
            <person name="Nishihama R."/>
            <person name="Nakamura Y."/>
            <person name="Berger F."/>
            <person name="Adam C."/>
            <person name="Aki S."/>
            <person name="Althoff F."/>
            <person name="Araki T."/>
            <person name="Arteaga-Vazquez M."/>
            <person name="Balasubrmanian S."/>
            <person name="Bauer D."/>
            <person name="Boehm C."/>
            <person name="Briginshaw L."/>
            <person name="Caballero-Perez J."/>
            <person name="Catarino B."/>
            <person name="Chen F."/>
            <person name="Chiyoda S."/>
            <person name="Chovatia M."/>
            <person name="Davies K."/>
            <person name="Delmans M."/>
            <person name="Demura T."/>
            <person name="Dierschke T."/>
            <person name="Dolan L."/>
            <person name="Dorantes-Acosta A."/>
            <person name="Eklund D."/>
            <person name="Florent S."/>
            <person name="Flores-Sandoval E."/>
            <person name="Fujiyama A."/>
            <person name="Fukuzawa H."/>
            <person name="Galik B."/>
            <person name="Grimanelli D."/>
            <person name="Grimwood J."/>
            <person name="Grossniklaus U."/>
            <person name="Hamada T."/>
            <person name="Haseloff J."/>
            <person name="Hetherington A."/>
            <person name="Higo A."/>
            <person name="Hirakawa Y."/>
            <person name="Hundley H."/>
            <person name="Ikeda Y."/>
            <person name="Inoue K."/>
            <person name="Inoue S."/>
            <person name="Ishida S."/>
            <person name="Jia Q."/>
            <person name="Kakita M."/>
            <person name="Kanazawa T."/>
            <person name="Kawai Y."/>
            <person name="Kawashima T."/>
            <person name="Kennedy M."/>
            <person name="Kinose K."/>
            <person name="Kinoshita T."/>
            <person name="Kohara Y."/>
            <person name="Koide E."/>
            <person name="Komatsu K."/>
            <person name="Kopischke S."/>
            <person name="Kubo M."/>
            <person name="Kyozuka J."/>
            <person name="Lagercrantz U."/>
            <person name="Lin S."/>
            <person name="Lindquist E."/>
            <person name="Lipzen A."/>
            <person name="Lu C."/>
            <person name="Luna E."/>
            <person name="Martienssen R."/>
            <person name="Minamino N."/>
            <person name="Mizutani M."/>
            <person name="Mizutani M."/>
            <person name="Mochizuki N."/>
            <person name="Monte I."/>
            <person name="Mosher R."/>
            <person name="Nagasaki H."/>
            <person name="Nakagami H."/>
            <person name="Naramoto S."/>
            <person name="Nishitani K."/>
            <person name="Ohtani M."/>
            <person name="Okamoto T."/>
            <person name="Okumura M."/>
            <person name="Phillips J."/>
            <person name="Pollak B."/>
            <person name="Reinders A."/>
            <person name="Roevekamp M."/>
            <person name="Sano R."/>
            <person name="Sawa S."/>
            <person name="Schmid M."/>
            <person name="Shirakawa M."/>
            <person name="Solano R."/>
            <person name="Spunde A."/>
            <person name="Suetsugu N."/>
            <person name="Sugano S."/>
            <person name="Sugiyama A."/>
            <person name="Sun R."/>
            <person name="Suzuki Y."/>
            <person name="Takenaka M."/>
            <person name="Takezawa D."/>
            <person name="Tomogane H."/>
            <person name="Tsuzuki M."/>
            <person name="Ueda T."/>
            <person name="Umeda M."/>
            <person name="Ward J."/>
            <person name="Watanabe Y."/>
            <person name="Yazaki K."/>
            <person name="Yokoyama R."/>
            <person name="Yoshitake Y."/>
            <person name="Yotsui I."/>
            <person name="Zachgo S."/>
            <person name="Schmutz J."/>
        </authorList>
    </citation>
    <scope>NUCLEOTIDE SEQUENCE [LARGE SCALE GENOMIC DNA]</scope>
    <source>
        <strain evidence="3">cv. B-3</strain>
    </source>
</reference>
<dbReference type="EMBL" id="CM010630">
    <property type="protein sequence ID" value="RID68593.1"/>
    <property type="molecule type" value="Genomic_DNA"/>
</dbReference>
<feature type="transmembrane region" description="Helical" evidence="1">
    <location>
        <begin position="35"/>
        <end position="53"/>
    </location>
</feature>
<proteinExistence type="predicted"/>
<keyword evidence="1" id="KW-0812">Transmembrane</keyword>
<evidence type="ECO:0000313" key="3">
    <source>
        <dbReference type="Proteomes" id="UP000264353"/>
    </source>
</evidence>
<evidence type="ECO:0000313" key="2">
    <source>
        <dbReference type="EMBL" id="RID68593.1"/>
    </source>
</evidence>
<dbReference type="Proteomes" id="UP000264353">
    <property type="component" value="Chromosome A3"/>
</dbReference>
<gene>
    <name evidence="2" type="ORF">BRARA_C00741</name>
</gene>